<evidence type="ECO:0000313" key="1">
    <source>
        <dbReference type="EMBL" id="TGU74311.1"/>
    </source>
</evidence>
<dbReference type="Proteomes" id="UP000306416">
    <property type="component" value="Unassembled WGS sequence"/>
</dbReference>
<sequence length="614" mass="71352">MFRDIRLHGYANDQIEFYAITAGSEAYNRYFFNTDPTDPGEIRFFSPGNEFIIGKNGISHRGNGGSFCEYMFGVDQPIADLAKEDVSNRLIIYGTHYDNRSGTLRFSERTEGYVSYDKIFFDGNAIFNYFFALTGVDFSAPMPEQQERILRVLGKALKRSGAVGEEQDNLIIREILDIIDDPNAHLFLFKLINVRHREYSEAFKALYFNNKKITDSEFQSLAVLAERYGIDRYQQERIRIDVMYKHPDNRRIVDEYKNILIACNRKGEINKLENARLTRLKTLSVRNKIPGALFYTLDEMLKKDKKLVDLEESNYISETRTILEGMFLSERQIESTIDAEDMLKLLYAKKQAAENRDHAFEEMLLDASKACDEKIRDGADISILEGYSYIITYFDRYDATSSAINQLAFMENVRISEEMIRSLLGNKHAFDMLAPDLFTKLFLSGIFEDKYLGIYGRKKVSHLAAGLKLIEENRLTTTGLLDQLVNIDSDERLHLTLLAHIKDRIRNFYSKYATKGDQDALKKELAEELKNKRLIDGEIPDHLFREAILTIKKEAVYIHNLLPQIILEKNWALREDFLENSGLDRFYVEELEREFFELNGLDLEELYQIRKGFN</sequence>
<reference evidence="1 2" key="1">
    <citation type="submission" date="2019-04" db="EMBL/GenBank/DDBJ databases">
        <title>Geobacter oryzae sp. nov., ferric-reducing bacteria isolated from paddy soil.</title>
        <authorList>
            <person name="Xu Z."/>
            <person name="Masuda Y."/>
            <person name="Itoh H."/>
            <person name="Senoo K."/>
        </authorList>
    </citation>
    <scope>NUCLEOTIDE SEQUENCE [LARGE SCALE GENOMIC DNA]</scope>
    <source>
        <strain evidence="1 2">Red111</strain>
    </source>
</reference>
<accession>A0A4S1CKQ9</accession>
<protein>
    <submittedName>
        <fullName evidence="1">TIGR04442 family protein</fullName>
    </submittedName>
</protein>
<name>A0A4S1CKQ9_9BACT</name>
<dbReference type="EMBL" id="SRSC01000001">
    <property type="protein sequence ID" value="TGU74311.1"/>
    <property type="molecule type" value="Genomic_DNA"/>
</dbReference>
<organism evidence="1 2">
    <name type="scientific">Geomonas terrae</name>
    <dbReference type="NCBI Taxonomy" id="2562681"/>
    <lineage>
        <taxon>Bacteria</taxon>
        <taxon>Pseudomonadati</taxon>
        <taxon>Thermodesulfobacteriota</taxon>
        <taxon>Desulfuromonadia</taxon>
        <taxon>Geobacterales</taxon>
        <taxon>Geobacteraceae</taxon>
        <taxon>Geomonas</taxon>
    </lineage>
</organism>
<dbReference type="NCBIfam" id="TIGR04442">
    <property type="entry name" value="TIGR04442 family protein"/>
    <property type="match status" value="1"/>
</dbReference>
<evidence type="ECO:0000313" key="2">
    <source>
        <dbReference type="Proteomes" id="UP000306416"/>
    </source>
</evidence>
<comment type="caution">
    <text evidence="1">The sequence shown here is derived from an EMBL/GenBank/DDBJ whole genome shotgun (WGS) entry which is preliminary data.</text>
</comment>
<keyword evidence="2" id="KW-1185">Reference proteome</keyword>
<dbReference type="RefSeq" id="WP_135868645.1">
    <property type="nucleotide sequence ID" value="NZ_SRSC01000001.1"/>
</dbReference>
<dbReference type="AlphaFoldDB" id="A0A4S1CKQ9"/>
<gene>
    <name evidence="1" type="ORF">E4633_02255</name>
</gene>
<dbReference type="InterPro" id="IPR031040">
    <property type="entry name" value="CHP04442"/>
</dbReference>
<proteinExistence type="predicted"/>